<feature type="domain" description="ABC transporter" evidence="9">
    <location>
        <begin position="262"/>
        <end position="505"/>
    </location>
</feature>
<keyword evidence="2" id="KW-1003">Cell membrane</keyword>
<keyword evidence="7" id="KW-1278">Translocase</keyword>
<protein>
    <submittedName>
        <fullName evidence="10">Sugar ABC transporter ATP-binding protein</fullName>
    </submittedName>
</protein>
<evidence type="ECO:0000259" key="9">
    <source>
        <dbReference type="PROSITE" id="PS50893"/>
    </source>
</evidence>
<dbReference type="SMART" id="SM00382">
    <property type="entry name" value="AAA"/>
    <property type="match status" value="2"/>
</dbReference>
<dbReference type="PROSITE" id="PS50893">
    <property type="entry name" value="ABC_TRANSPORTER_2"/>
    <property type="match status" value="2"/>
</dbReference>
<evidence type="ECO:0000256" key="2">
    <source>
        <dbReference type="ARBA" id="ARBA00022475"/>
    </source>
</evidence>
<dbReference type="CDD" id="cd03215">
    <property type="entry name" value="ABC_Carb_Monos_II"/>
    <property type="match status" value="1"/>
</dbReference>
<dbReference type="InterPro" id="IPR050107">
    <property type="entry name" value="ABC_carbohydrate_import_ATPase"/>
</dbReference>
<accession>A0ABR7HW34</accession>
<organism evidence="10 11">
    <name type="scientific">Pseudoflavonifractor hominis</name>
    <dbReference type="NCBI Taxonomy" id="2763059"/>
    <lineage>
        <taxon>Bacteria</taxon>
        <taxon>Bacillati</taxon>
        <taxon>Bacillota</taxon>
        <taxon>Clostridia</taxon>
        <taxon>Eubacteriales</taxon>
        <taxon>Oscillospiraceae</taxon>
        <taxon>Pseudoflavonifractor</taxon>
    </lineage>
</organism>
<sequence>MESRGTLLLKAEGMSKFYGPVHALEDVNFDLYRGEVHALMGENGAGKSTLSKLIAGIETPTAGKLEFDGKPVVIPTPQVALKLGIAMVTQEFNSIPHMTVAENIFLGHSEMYKKGIYFDKHRAEKETRELLKLFDMDESINPAAKLSTLSVAEQQIVEIVKAVSYNAQMIILDEPTASLSNMEAQRLFQVIRDLKKKQVGFILVTHRFNEIFEISDRITVLRDGKLVLPGAPMEEMTEQSLVRAMVGREMVNFYGEKVENTVQHDEILRVEHLCGRGGFLKDISFVARKGEITGFAGLVGAGRTELMRAVFGADSYDSGAVYLDGVSLKKGSPRTSIKYGLSMATEDRKSEGLLLDLSLIMNTCYAKTVQKKGWMLPHKSEKADTLKMAEMFRTKIGSIHDKGSSLSGGNQQKIVLSKWLLTNPKVLIVDEPTRGIDIAAKADIYTILKNLAASGMCVIVVSSELPEILGICDRVMVMKDGEIVKHMEISEASEERIMAYASLGRAAEKIDSEETMKA</sequence>
<dbReference type="PANTHER" id="PTHR43790">
    <property type="entry name" value="CARBOHYDRATE TRANSPORT ATP-BINDING PROTEIN MG119-RELATED"/>
    <property type="match status" value="1"/>
</dbReference>
<keyword evidence="11" id="KW-1185">Reference proteome</keyword>
<dbReference type="Proteomes" id="UP000660021">
    <property type="component" value="Unassembled WGS sequence"/>
</dbReference>
<keyword evidence="8" id="KW-0472">Membrane</keyword>
<dbReference type="Gene3D" id="3.40.50.300">
    <property type="entry name" value="P-loop containing nucleotide triphosphate hydrolases"/>
    <property type="match status" value="2"/>
</dbReference>
<dbReference type="InterPro" id="IPR003439">
    <property type="entry name" value="ABC_transporter-like_ATP-bd"/>
</dbReference>
<evidence type="ECO:0000256" key="5">
    <source>
        <dbReference type="ARBA" id="ARBA00022741"/>
    </source>
</evidence>
<feature type="domain" description="ABC transporter" evidence="9">
    <location>
        <begin position="9"/>
        <end position="248"/>
    </location>
</feature>
<evidence type="ECO:0000256" key="4">
    <source>
        <dbReference type="ARBA" id="ARBA00022737"/>
    </source>
</evidence>
<comment type="caution">
    <text evidence="10">The sequence shown here is derived from an EMBL/GenBank/DDBJ whole genome shotgun (WGS) entry which is preliminary data.</text>
</comment>
<dbReference type="PROSITE" id="PS00211">
    <property type="entry name" value="ABC_TRANSPORTER_1"/>
    <property type="match status" value="1"/>
</dbReference>
<name>A0ABR7HW34_9FIRM</name>
<dbReference type="CDD" id="cd03216">
    <property type="entry name" value="ABC_Carb_Monos_I"/>
    <property type="match status" value="1"/>
</dbReference>
<dbReference type="PANTHER" id="PTHR43790:SF3">
    <property type="entry name" value="D-ALLOSE IMPORT ATP-BINDING PROTEIN ALSA-RELATED"/>
    <property type="match status" value="1"/>
</dbReference>
<dbReference type="EMBL" id="JACOPR010000009">
    <property type="protein sequence ID" value="MBC5731728.1"/>
    <property type="molecule type" value="Genomic_DNA"/>
</dbReference>
<proteinExistence type="predicted"/>
<dbReference type="InterPro" id="IPR003593">
    <property type="entry name" value="AAA+_ATPase"/>
</dbReference>
<evidence type="ECO:0000256" key="6">
    <source>
        <dbReference type="ARBA" id="ARBA00022840"/>
    </source>
</evidence>
<reference evidence="10 11" key="1">
    <citation type="submission" date="2020-08" db="EMBL/GenBank/DDBJ databases">
        <title>Genome public.</title>
        <authorList>
            <person name="Liu C."/>
            <person name="Sun Q."/>
        </authorList>
    </citation>
    <scope>NUCLEOTIDE SEQUENCE [LARGE SCALE GENOMIC DNA]</scope>
    <source>
        <strain evidence="10 11">New-38</strain>
    </source>
</reference>
<dbReference type="GO" id="GO:0005524">
    <property type="term" value="F:ATP binding"/>
    <property type="evidence" value="ECO:0007669"/>
    <property type="project" value="UniProtKB-KW"/>
</dbReference>
<evidence type="ECO:0000256" key="8">
    <source>
        <dbReference type="ARBA" id="ARBA00023136"/>
    </source>
</evidence>
<dbReference type="InterPro" id="IPR017871">
    <property type="entry name" value="ABC_transporter-like_CS"/>
</dbReference>
<keyword evidence="5" id="KW-0547">Nucleotide-binding</keyword>
<dbReference type="InterPro" id="IPR027417">
    <property type="entry name" value="P-loop_NTPase"/>
</dbReference>
<keyword evidence="1" id="KW-0813">Transport</keyword>
<keyword evidence="3" id="KW-0762">Sugar transport</keyword>
<evidence type="ECO:0000313" key="11">
    <source>
        <dbReference type="Proteomes" id="UP000660021"/>
    </source>
</evidence>
<keyword evidence="4" id="KW-0677">Repeat</keyword>
<dbReference type="SUPFAM" id="SSF52540">
    <property type="entry name" value="P-loop containing nucleoside triphosphate hydrolases"/>
    <property type="match status" value="2"/>
</dbReference>
<evidence type="ECO:0000313" key="10">
    <source>
        <dbReference type="EMBL" id="MBC5731728.1"/>
    </source>
</evidence>
<dbReference type="Pfam" id="PF00005">
    <property type="entry name" value="ABC_tran"/>
    <property type="match status" value="2"/>
</dbReference>
<evidence type="ECO:0000256" key="3">
    <source>
        <dbReference type="ARBA" id="ARBA00022597"/>
    </source>
</evidence>
<gene>
    <name evidence="10" type="ORF">H8S34_12955</name>
</gene>
<evidence type="ECO:0000256" key="7">
    <source>
        <dbReference type="ARBA" id="ARBA00022967"/>
    </source>
</evidence>
<evidence type="ECO:0000256" key="1">
    <source>
        <dbReference type="ARBA" id="ARBA00022448"/>
    </source>
</evidence>
<keyword evidence="6 10" id="KW-0067">ATP-binding</keyword>